<evidence type="ECO:0000313" key="4">
    <source>
        <dbReference type="Proteomes" id="UP000585474"/>
    </source>
</evidence>
<reference evidence="3 4" key="1">
    <citation type="submission" date="2019-07" db="EMBL/GenBank/DDBJ databases">
        <title>De Novo Assembly of kiwifruit Actinidia rufa.</title>
        <authorList>
            <person name="Sugita-Konishi S."/>
            <person name="Sato K."/>
            <person name="Mori E."/>
            <person name="Abe Y."/>
            <person name="Kisaki G."/>
            <person name="Hamano K."/>
            <person name="Suezawa K."/>
            <person name="Otani M."/>
            <person name="Fukuda T."/>
            <person name="Manabe T."/>
            <person name="Gomi K."/>
            <person name="Tabuchi M."/>
            <person name="Akimitsu K."/>
            <person name="Kataoka I."/>
        </authorList>
    </citation>
    <scope>NUCLEOTIDE SEQUENCE [LARGE SCALE GENOMIC DNA]</scope>
    <source>
        <strain evidence="4">cv. Fuchu</strain>
    </source>
</reference>
<comment type="caution">
    <text evidence="3">The sequence shown here is derived from an EMBL/GenBank/DDBJ whole genome shotgun (WGS) entry which is preliminary data.</text>
</comment>
<keyword evidence="4" id="KW-1185">Reference proteome</keyword>
<organism evidence="3 4">
    <name type="scientific">Actinidia rufa</name>
    <dbReference type="NCBI Taxonomy" id="165716"/>
    <lineage>
        <taxon>Eukaryota</taxon>
        <taxon>Viridiplantae</taxon>
        <taxon>Streptophyta</taxon>
        <taxon>Embryophyta</taxon>
        <taxon>Tracheophyta</taxon>
        <taxon>Spermatophyta</taxon>
        <taxon>Magnoliopsida</taxon>
        <taxon>eudicotyledons</taxon>
        <taxon>Gunneridae</taxon>
        <taxon>Pentapetalae</taxon>
        <taxon>asterids</taxon>
        <taxon>Ericales</taxon>
        <taxon>Actinidiaceae</taxon>
        <taxon>Actinidia</taxon>
    </lineage>
</organism>
<protein>
    <submittedName>
        <fullName evidence="3">SKP1-like 21</fullName>
    </submittedName>
</protein>
<dbReference type="EMBL" id="BJWL01000003">
    <property type="protein sequence ID" value="GFY83327.1"/>
    <property type="molecule type" value="Genomic_DNA"/>
</dbReference>
<evidence type="ECO:0000256" key="1">
    <source>
        <dbReference type="ARBA" id="ARBA00004906"/>
    </source>
</evidence>
<dbReference type="Pfam" id="PF01466">
    <property type="entry name" value="Skp1"/>
    <property type="match status" value="1"/>
</dbReference>
<evidence type="ECO:0000313" key="3">
    <source>
        <dbReference type="EMBL" id="GFY83327.1"/>
    </source>
</evidence>
<name>A0A7J0ECE7_9ERIC</name>
<dbReference type="InterPro" id="IPR016072">
    <property type="entry name" value="Skp1_comp_dimer"/>
</dbReference>
<dbReference type="Gene3D" id="3.30.710.10">
    <property type="entry name" value="Potassium Channel Kv1.1, Chain A"/>
    <property type="match status" value="1"/>
</dbReference>
<evidence type="ECO:0000259" key="2">
    <source>
        <dbReference type="Pfam" id="PF01466"/>
    </source>
</evidence>
<dbReference type="PANTHER" id="PTHR11165">
    <property type="entry name" value="SKP1"/>
    <property type="match status" value="1"/>
</dbReference>
<proteinExistence type="predicted"/>
<dbReference type="OrthoDB" id="2342932at2759"/>
<dbReference type="InterPro" id="IPR036296">
    <property type="entry name" value="SKP1-like_dim_sf"/>
</dbReference>
<accession>A0A7J0ECE7</accession>
<sequence length="344" mass="39945">MSEGTMAIVKPEKFFNKQAWDLPKNYALSLPQQVNPAIFGLILDYCRFHQVPGRSNKERKIFDEKFVHLDTNKLCELASAADSLQLRPLVDLTSRALARMIEGRTPEEVREIFNIPDDLTEEEKLEPLRNITDDPHIRLLNRLYARKRKELREREQLKNVEVKEERADERSVDDLLSFINGEDGDSKGVKTSKKKRRTGREKINHGILQTMRMETIRRLPLRFSIVLPTYACPFLYYDKFNGISIPLQNDAVDNVATPNRSSKLQDSASITFLPKFEFEDDDDIDDELDPALKEEIDREVEDFARRLNSAWPERMQERVSLGHERLVPMSVYGSSSLKRYTGML</sequence>
<comment type="pathway">
    <text evidence="1">Protein modification; protein ubiquitination.</text>
</comment>
<gene>
    <name evidence="3" type="ORF">Acr_03g0001010</name>
</gene>
<dbReference type="AlphaFoldDB" id="A0A7J0ECE7"/>
<dbReference type="SUPFAM" id="SSF81382">
    <property type="entry name" value="Skp1 dimerisation domain-like"/>
    <property type="match status" value="1"/>
</dbReference>
<dbReference type="InterPro" id="IPR011333">
    <property type="entry name" value="SKP1/BTB/POZ_sf"/>
</dbReference>
<dbReference type="InterPro" id="IPR016897">
    <property type="entry name" value="SKP1"/>
</dbReference>
<feature type="domain" description="SKP1 component dimerisation" evidence="2">
    <location>
        <begin position="88"/>
        <end position="124"/>
    </location>
</feature>
<dbReference type="GO" id="GO:0006511">
    <property type="term" value="P:ubiquitin-dependent protein catabolic process"/>
    <property type="evidence" value="ECO:0007669"/>
    <property type="project" value="InterPro"/>
</dbReference>
<dbReference type="Proteomes" id="UP000585474">
    <property type="component" value="Unassembled WGS sequence"/>
</dbReference>